<name>A0AAV4HUQ9_9GAST</name>
<protein>
    <submittedName>
        <fullName evidence="2">Uncharacterized protein</fullName>
    </submittedName>
</protein>
<proteinExistence type="predicted"/>
<feature type="region of interest" description="Disordered" evidence="1">
    <location>
        <begin position="409"/>
        <end position="428"/>
    </location>
</feature>
<feature type="compositionally biased region" description="Polar residues" evidence="1">
    <location>
        <begin position="314"/>
        <end position="339"/>
    </location>
</feature>
<evidence type="ECO:0000256" key="1">
    <source>
        <dbReference type="SAM" id="MobiDB-lite"/>
    </source>
</evidence>
<keyword evidence="3" id="KW-1185">Reference proteome</keyword>
<dbReference type="AlphaFoldDB" id="A0AAV4HUQ9"/>
<dbReference type="EMBL" id="BMAT01009181">
    <property type="protein sequence ID" value="GFS00492.1"/>
    <property type="molecule type" value="Genomic_DNA"/>
</dbReference>
<evidence type="ECO:0000313" key="2">
    <source>
        <dbReference type="EMBL" id="GFS00492.1"/>
    </source>
</evidence>
<reference evidence="2 3" key="1">
    <citation type="journal article" date="2021" name="Elife">
        <title>Chloroplast acquisition without the gene transfer in kleptoplastic sea slugs, Plakobranchus ocellatus.</title>
        <authorList>
            <person name="Maeda T."/>
            <person name="Takahashi S."/>
            <person name="Yoshida T."/>
            <person name="Shimamura S."/>
            <person name="Takaki Y."/>
            <person name="Nagai Y."/>
            <person name="Toyoda A."/>
            <person name="Suzuki Y."/>
            <person name="Arimoto A."/>
            <person name="Ishii H."/>
            <person name="Satoh N."/>
            <person name="Nishiyama T."/>
            <person name="Hasebe M."/>
            <person name="Maruyama T."/>
            <person name="Minagawa J."/>
            <person name="Obokata J."/>
            <person name="Shigenobu S."/>
        </authorList>
    </citation>
    <scope>NUCLEOTIDE SEQUENCE [LARGE SCALE GENOMIC DNA]</scope>
</reference>
<gene>
    <name evidence="2" type="ORF">ElyMa_004556500</name>
</gene>
<feature type="region of interest" description="Disordered" evidence="1">
    <location>
        <begin position="314"/>
        <end position="349"/>
    </location>
</feature>
<feature type="compositionally biased region" description="Low complexity" evidence="1">
    <location>
        <begin position="389"/>
        <end position="404"/>
    </location>
</feature>
<feature type="region of interest" description="Disordered" evidence="1">
    <location>
        <begin position="361"/>
        <end position="404"/>
    </location>
</feature>
<comment type="caution">
    <text evidence="2">The sequence shown here is derived from an EMBL/GenBank/DDBJ whole genome shotgun (WGS) entry which is preliminary data.</text>
</comment>
<evidence type="ECO:0000313" key="3">
    <source>
        <dbReference type="Proteomes" id="UP000762676"/>
    </source>
</evidence>
<sequence length="502" mass="55126">MVLCCPMLVVADTVATVRDITFSADVAAVGGVIHPEEVVNDGVLHPEEVVTDGVIHPEPEVSELGPQVHKALKVTSIVIMITVAQARSGNSDSGGAFTHQMKELHLKLHQSGLETNVPLNAPRCTYSLAKIEGDKSILKHFDEHTSLSPSVLWNKRQIERPQAFQRTLPSIAVETNLDLDVKCNVVSNMNSKTPSPSQNNKDAELTTPESFQKVKIAKTGQSTIDNIPDSGFSHGSGNLYAYSAKQEKSMRFPHQKLHMAFKPIGAMRTNISPVPMNLTQPSQKPAHITTISTQSMQPQRNNPICHSTSPRVINQNTNNSSFSPRLLTPKSQSTMTSRGFSPRLLTPESQSQMYMNLPNVSERSTQLDPGFLSSFKTNDMNSKNAHNPSLQASSSTPLSSSANGSLTDFHITPLTSSPGKILTDKNTKPKEDTLEEQIEDFEMCSCNRSPRMIFCKACGETAKGRMRQKCKAHPNQIFLMDISCCPKCQSENLKEIADYNLT</sequence>
<feature type="compositionally biased region" description="Polar residues" evidence="1">
    <location>
        <begin position="374"/>
        <end position="388"/>
    </location>
</feature>
<dbReference type="Proteomes" id="UP000762676">
    <property type="component" value="Unassembled WGS sequence"/>
</dbReference>
<organism evidence="2 3">
    <name type="scientific">Elysia marginata</name>
    <dbReference type="NCBI Taxonomy" id="1093978"/>
    <lineage>
        <taxon>Eukaryota</taxon>
        <taxon>Metazoa</taxon>
        <taxon>Spiralia</taxon>
        <taxon>Lophotrochozoa</taxon>
        <taxon>Mollusca</taxon>
        <taxon>Gastropoda</taxon>
        <taxon>Heterobranchia</taxon>
        <taxon>Euthyneura</taxon>
        <taxon>Panpulmonata</taxon>
        <taxon>Sacoglossa</taxon>
        <taxon>Placobranchoidea</taxon>
        <taxon>Plakobranchidae</taxon>
        <taxon>Elysia</taxon>
    </lineage>
</organism>
<accession>A0AAV4HUQ9</accession>